<accession>A0A6J0C1G3</accession>
<evidence type="ECO:0000313" key="5">
    <source>
        <dbReference type="RefSeq" id="XP_046591650.1"/>
    </source>
</evidence>
<evidence type="ECO:0000313" key="6">
    <source>
        <dbReference type="RefSeq" id="XP_046591651.1"/>
    </source>
</evidence>
<dbReference type="OrthoDB" id="6435011at2759"/>
<feature type="compositionally biased region" description="Basic residues" evidence="1">
    <location>
        <begin position="1"/>
        <end position="11"/>
    </location>
</feature>
<dbReference type="RefSeq" id="XP_046591652.1">
    <property type="nucleotide sequence ID" value="XM_046735696.1"/>
</dbReference>
<feature type="region of interest" description="Disordered" evidence="1">
    <location>
        <begin position="1"/>
        <end position="69"/>
    </location>
</feature>
<gene>
    <name evidence="3 4 5 6 7" type="primary">LOC107224732</name>
</gene>
<dbReference type="InParanoid" id="A0A6J0C1G3"/>
<evidence type="ECO:0000313" key="3">
    <source>
        <dbReference type="RefSeq" id="XP_015520395.1"/>
    </source>
</evidence>
<dbReference type="GeneID" id="107224732"/>
<feature type="compositionally biased region" description="Basic and acidic residues" evidence="1">
    <location>
        <begin position="13"/>
        <end position="30"/>
    </location>
</feature>
<dbReference type="KEGG" id="nlo:107224732"/>
<keyword evidence="2" id="KW-1185">Reference proteome</keyword>
<reference evidence="3" key="1">
    <citation type="submission" date="2025-04" db="UniProtKB">
        <authorList>
            <consortium name="RefSeq"/>
        </authorList>
    </citation>
    <scope>IDENTIFICATION</scope>
    <source>
        <tissue evidence="4 5">Thorax and Abdomen</tissue>
        <tissue evidence="3">Whole body</tissue>
    </source>
</reference>
<feature type="compositionally biased region" description="Polar residues" evidence="1">
    <location>
        <begin position="117"/>
        <end position="133"/>
    </location>
</feature>
<name>A0A6J0C1G3_NEOLC</name>
<feature type="region of interest" description="Disordered" evidence="1">
    <location>
        <begin position="105"/>
        <end position="133"/>
    </location>
</feature>
<feature type="region of interest" description="Disordered" evidence="1">
    <location>
        <begin position="330"/>
        <end position="354"/>
    </location>
</feature>
<feature type="compositionally biased region" description="Basic and acidic residues" evidence="1">
    <location>
        <begin position="315"/>
        <end position="324"/>
    </location>
</feature>
<evidence type="ECO:0000313" key="7">
    <source>
        <dbReference type="RefSeq" id="XP_046591652.1"/>
    </source>
</evidence>
<dbReference type="CTD" id="47399"/>
<dbReference type="RefSeq" id="XP_015520395.1">
    <property type="nucleotide sequence ID" value="XM_015664909.1"/>
</dbReference>
<evidence type="ECO:0000313" key="2">
    <source>
        <dbReference type="Proteomes" id="UP000829291"/>
    </source>
</evidence>
<protein>
    <submittedName>
        <fullName evidence="3 4 5">Uncharacterized protein LOC107224732</fullName>
    </submittedName>
</protein>
<dbReference type="RefSeq" id="XP_046591650.1">
    <property type="nucleotide sequence ID" value="XM_046735694.1"/>
</dbReference>
<evidence type="ECO:0000256" key="1">
    <source>
        <dbReference type="SAM" id="MobiDB-lite"/>
    </source>
</evidence>
<dbReference type="AlphaFoldDB" id="A0A6J0C1G3"/>
<feature type="region of interest" description="Disordered" evidence="1">
    <location>
        <begin position="305"/>
        <end position="324"/>
    </location>
</feature>
<evidence type="ECO:0000313" key="4">
    <source>
        <dbReference type="RefSeq" id="XP_046591649.1"/>
    </source>
</evidence>
<dbReference type="RefSeq" id="XP_046591651.1">
    <property type="nucleotide sequence ID" value="XM_046735695.1"/>
</dbReference>
<dbReference type="PANTHER" id="PTHR41142:SF1">
    <property type="entry name" value="SI:DKEY-16J16.4"/>
    <property type="match status" value="1"/>
</dbReference>
<sequence length="354" mass="39438">MLKFLTHKLRTHSLNEDPNQEKSDDDHDSGTESDDELQVGIEEPSSFMEGMESPGPPDSAVPSDSDLGAPCPVGFRPCFASRDKVDERVNGDCFTGAVLAQAQNLEQHRHQQRPQPKQSNQPSRNGGTGNGQSRRANLLLLLNYNDQHSSEEELEVINRPRTPASQLCRPVTVPEKRKWSQVSCESNHGWSPSLQSQLQIHRSQTLTEIGDAIFSAPNSITGREFVGWGSSDEEVQSLLKNSMSQPVQFCTSPPVDACKPGRSLSPPQKLFHALMEEPRTSRPRSRPRPHPLINYLNADTDALSACSPRKRHRPPHEDVPRPCLDFEKMRHSKAKAMNEETSADETKNETSVPC</sequence>
<dbReference type="Proteomes" id="UP000829291">
    <property type="component" value="Chromosome 3"/>
</dbReference>
<organism evidence="2 3">
    <name type="scientific">Neodiprion lecontei</name>
    <name type="common">Redheaded pine sawfly</name>
    <dbReference type="NCBI Taxonomy" id="441921"/>
    <lineage>
        <taxon>Eukaryota</taxon>
        <taxon>Metazoa</taxon>
        <taxon>Ecdysozoa</taxon>
        <taxon>Arthropoda</taxon>
        <taxon>Hexapoda</taxon>
        <taxon>Insecta</taxon>
        <taxon>Pterygota</taxon>
        <taxon>Neoptera</taxon>
        <taxon>Endopterygota</taxon>
        <taxon>Hymenoptera</taxon>
        <taxon>Tenthredinoidea</taxon>
        <taxon>Diprionidae</taxon>
        <taxon>Diprioninae</taxon>
        <taxon>Neodiprion</taxon>
    </lineage>
</organism>
<dbReference type="RefSeq" id="XP_046591649.1">
    <property type="nucleotide sequence ID" value="XM_046735693.1"/>
</dbReference>
<proteinExistence type="predicted"/>
<dbReference type="PANTHER" id="PTHR41142">
    <property type="entry name" value="SI:DKEY-16J16.4"/>
    <property type="match status" value="1"/>
</dbReference>